<keyword evidence="1" id="KW-0732">Signal</keyword>
<evidence type="ECO:0000313" key="4">
    <source>
        <dbReference type="Proteomes" id="UP000078595"/>
    </source>
</evidence>
<feature type="signal peptide" evidence="1">
    <location>
        <begin position="1"/>
        <end position="23"/>
    </location>
</feature>
<reference evidence="3" key="2">
    <citation type="submission" date="2013-07" db="EMBL/GenBank/DDBJ databases">
        <authorList>
            <consortium name="The Broad Institute Genome Sequencing Platform"/>
            <person name="Cuomo C."/>
            <person name="Litvintseva A."/>
            <person name="Chen Y."/>
            <person name="Heitman J."/>
            <person name="Sun S."/>
            <person name="Springer D."/>
            <person name="Dromer F."/>
            <person name="Young S.K."/>
            <person name="Zeng Q."/>
            <person name="Gargeya S."/>
            <person name="Fitzgerald M."/>
            <person name="Abouelleil A."/>
            <person name="Alvarado L."/>
            <person name="Berlin A.M."/>
            <person name="Chapman S.B."/>
            <person name="Dewar J."/>
            <person name="Goldberg J."/>
            <person name="Griggs A."/>
            <person name="Gujja S."/>
            <person name="Hansen M."/>
            <person name="Howarth C."/>
            <person name="Imamovic A."/>
            <person name="Larimer J."/>
            <person name="McCowan C."/>
            <person name="Murphy C."/>
            <person name="Pearson M."/>
            <person name="Priest M."/>
            <person name="Roberts A."/>
            <person name="Saif S."/>
            <person name="Shea T."/>
            <person name="Sykes S."/>
            <person name="Wortman J."/>
            <person name="Nusbaum C."/>
            <person name="Birren B."/>
        </authorList>
    </citation>
    <scope>NUCLEOTIDE SEQUENCE</scope>
    <source>
        <strain evidence="3">CBS 10117</strain>
    </source>
</reference>
<accession>A0A1A6AE04</accession>
<dbReference type="GeneID" id="28963779"/>
<evidence type="ECO:0000256" key="1">
    <source>
        <dbReference type="SAM" id="SignalP"/>
    </source>
</evidence>
<name>A0A1A6AE04_9TREE</name>
<reference evidence="2" key="1">
    <citation type="submission" date="2013-07" db="EMBL/GenBank/DDBJ databases">
        <title>The Genome Sequence of Cryptococcus dejecticola CBS10117.</title>
        <authorList>
            <consortium name="The Broad Institute Genome Sequencing Platform"/>
            <person name="Cuomo C."/>
            <person name="Litvintseva A."/>
            <person name="Chen Y."/>
            <person name="Heitman J."/>
            <person name="Sun S."/>
            <person name="Springer D."/>
            <person name="Dromer F."/>
            <person name="Young S.K."/>
            <person name="Zeng Q."/>
            <person name="Gargeya S."/>
            <person name="Fitzgerald M."/>
            <person name="Abouelleil A."/>
            <person name="Alvarado L."/>
            <person name="Berlin A.M."/>
            <person name="Chapman S.B."/>
            <person name="Dewar J."/>
            <person name="Goldberg J."/>
            <person name="Griggs A."/>
            <person name="Gujja S."/>
            <person name="Hansen M."/>
            <person name="Howarth C."/>
            <person name="Imamovic A."/>
            <person name="Larimer J."/>
            <person name="McCowan C."/>
            <person name="Murphy C."/>
            <person name="Pearson M."/>
            <person name="Priest M."/>
            <person name="Roberts A."/>
            <person name="Saif S."/>
            <person name="Shea T."/>
            <person name="Sykes S."/>
            <person name="Wortman J."/>
            <person name="Nusbaum C."/>
            <person name="Birren B."/>
        </authorList>
    </citation>
    <scope>NUCLEOTIDE SEQUENCE [LARGE SCALE GENOMIC DNA]</scope>
    <source>
        <strain evidence="2">CBS 10117</strain>
    </source>
</reference>
<dbReference type="RefSeq" id="XP_018266111.1">
    <property type="nucleotide sequence ID" value="XM_018403457.1"/>
</dbReference>
<dbReference type="EMBL" id="CP144530">
    <property type="protein sequence ID" value="WWC57548.1"/>
    <property type="molecule type" value="Genomic_DNA"/>
</dbReference>
<organism evidence="2">
    <name type="scientific">Kwoniella dejecticola CBS 10117</name>
    <dbReference type="NCBI Taxonomy" id="1296121"/>
    <lineage>
        <taxon>Eukaryota</taxon>
        <taxon>Fungi</taxon>
        <taxon>Dikarya</taxon>
        <taxon>Basidiomycota</taxon>
        <taxon>Agaricomycotina</taxon>
        <taxon>Tremellomycetes</taxon>
        <taxon>Tremellales</taxon>
        <taxon>Cryptococcaceae</taxon>
        <taxon>Kwoniella</taxon>
    </lineage>
</organism>
<reference evidence="3" key="3">
    <citation type="submission" date="2024-02" db="EMBL/GenBank/DDBJ databases">
        <title>Comparative genomics of Cryptococcus and Kwoniella reveals pathogenesis evolution and contrasting modes of karyotype evolution via chromosome fusion or intercentromeric recombination.</title>
        <authorList>
            <person name="Coelho M.A."/>
            <person name="David-Palma M."/>
            <person name="Shea T."/>
            <person name="Bowers K."/>
            <person name="McGinley-Smith S."/>
            <person name="Mohammad A.W."/>
            <person name="Gnirke A."/>
            <person name="Yurkov A.M."/>
            <person name="Nowrousian M."/>
            <person name="Sun S."/>
            <person name="Cuomo C.A."/>
            <person name="Heitman J."/>
        </authorList>
    </citation>
    <scope>NUCLEOTIDE SEQUENCE</scope>
    <source>
        <strain evidence="3">CBS 10117</strain>
    </source>
</reference>
<dbReference type="OrthoDB" id="2564775at2759"/>
<dbReference type="Proteomes" id="UP000078595">
    <property type="component" value="Chromosome 1"/>
</dbReference>
<proteinExistence type="predicted"/>
<protein>
    <recommendedName>
        <fullName evidence="5">Ig-like domain-containing protein</fullName>
    </recommendedName>
</protein>
<evidence type="ECO:0000313" key="2">
    <source>
        <dbReference type="EMBL" id="OBR88269.1"/>
    </source>
</evidence>
<feature type="chain" id="PRO_5008342327" description="Ig-like domain-containing protein" evidence="1">
    <location>
        <begin position="24"/>
        <end position="268"/>
    </location>
</feature>
<dbReference type="KEGG" id="kdj:28963779"/>
<evidence type="ECO:0008006" key="5">
    <source>
        <dbReference type="Google" id="ProtNLM"/>
    </source>
</evidence>
<sequence length="268" mass="28895">MFITTLICTYLVGGLAISTHTLAQSTISSANGLVYSCPADPSAIPAFSQDLCPTSFTSSANGVWPLTSDTTTASYSAAPSGFYSKAAGDIYIVCNWKDPNSNINYFGCRYNAGAATGTGFATGIAYNGGCTGLIQKCPPLNVKKPQPSPGLQYKKRLVPSTNFACATTTADKTNYLILAQYSRSDTSQAYLCNYRVGSTNVQCRYDANGIATSLTPTTSRNANCPAVQCQNVQPFTRRKRGLASWDVNMNRRQTSREEIVARQKDRRL</sequence>
<gene>
    <name evidence="2" type="ORF">I303_00080</name>
    <name evidence="3" type="ORF">I303_100080</name>
</gene>
<dbReference type="VEuPathDB" id="FungiDB:I303_00080"/>
<dbReference type="AlphaFoldDB" id="A0A1A6AE04"/>
<evidence type="ECO:0000313" key="3">
    <source>
        <dbReference type="EMBL" id="WWC57548.1"/>
    </source>
</evidence>
<dbReference type="EMBL" id="KI894027">
    <property type="protein sequence ID" value="OBR88269.1"/>
    <property type="molecule type" value="Genomic_DNA"/>
</dbReference>
<keyword evidence="4" id="KW-1185">Reference proteome</keyword>